<evidence type="ECO:0000256" key="2">
    <source>
        <dbReference type="ARBA" id="ARBA00022771"/>
    </source>
</evidence>
<feature type="compositionally biased region" description="Polar residues" evidence="6">
    <location>
        <begin position="104"/>
        <end position="116"/>
    </location>
</feature>
<dbReference type="GO" id="GO:0008270">
    <property type="term" value="F:zinc ion binding"/>
    <property type="evidence" value="ECO:0007669"/>
    <property type="project" value="UniProtKB-KW"/>
</dbReference>
<dbReference type="Proteomes" id="UP000816034">
    <property type="component" value="Unassembled WGS sequence"/>
</dbReference>
<proteinExistence type="predicted"/>
<dbReference type="PANTHER" id="PTHR45931:SF3">
    <property type="entry name" value="RING ZINC FINGER-CONTAINING PROTEIN"/>
    <property type="match status" value="1"/>
</dbReference>
<sequence>MLPSEDEIEQMVLSMSLQEEKIRQQQQEITELKQEVTRLKNQIRNLQHVSQPLVSSFSPVTLPSHNSLHLSRSASSGRINVRNSNVDVMHQYPNNIINNNSSPMRRSNQLPSTPLAEQSRIVKEFEEKKQRIRSSKLSRSDNDSINSGSSSCRSSSNTNYFSGLTFFRSPQNANQISLHPLGILSPDNRSRHSTSTSSSSSTSPHYGRGSRPQPSCSIDLDRELAFQLQYETSPLEEDLENHLFSSEHNHHNDDRHQVVDPFSYLNTHPVPDLNNNNNNRDLVNNTLDADENRYDVLIQLEDVKVGVKPEMMRLLRSMPFSDSYGINKDCCICFNNFSMKEMVTCLPCKHQYHNHCIMKWFKDHHTCPICKTDLNESKQKGEQ</sequence>
<reference evidence="8 9" key="1">
    <citation type="journal article" date="2018" name="BMC Genomics">
        <title>The genome of Naegleria lovaniensis, the basis for a comparative approach to unravel pathogenicity factors of the human pathogenic amoeba N. fowleri.</title>
        <authorList>
            <person name="Liechti N."/>
            <person name="Schurch N."/>
            <person name="Bruggmann R."/>
            <person name="Wittwer M."/>
        </authorList>
    </citation>
    <scope>NUCLEOTIDE SEQUENCE [LARGE SCALE GENOMIC DNA]</scope>
    <source>
        <strain evidence="8 9">ATCC 30569</strain>
    </source>
</reference>
<keyword evidence="1" id="KW-0479">Metal-binding</keyword>
<dbReference type="InterPro" id="IPR051834">
    <property type="entry name" value="RING_finger_E3_ligase"/>
</dbReference>
<dbReference type="EMBL" id="PYSW02000003">
    <property type="protein sequence ID" value="KAG2393012.1"/>
    <property type="molecule type" value="Genomic_DNA"/>
</dbReference>
<feature type="domain" description="RING-type" evidence="7">
    <location>
        <begin position="330"/>
        <end position="371"/>
    </location>
</feature>
<feature type="compositionally biased region" description="Low complexity" evidence="6">
    <location>
        <begin position="193"/>
        <end position="203"/>
    </location>
</feature>
<dbReference type="PANTHER" id="PTHR45931">
    <property type="entry name" value="SI:CH211-59O9.10"/>
    <property type="match status" value="1"/>
</dbReference>
<dbReference type="SMART" id="SM00184">
    <property type="entry name" value="RING"/>
    <property type="match status" value="1"/>
</dbReference>
<dbReference type="GO" id="GO:0005634">
    <property type="term" value="C:nucleus"/>
    <property type="evidence" value="ECO:0007669"/>
    <property type="project" value="TreeGrafter"/>
</dbReference>
<dbReference type="Pfam" id="PF13639">
    <property type="entry name" value="zf-RING_2"/>
    <property type="match status" value="1"/>
</dbReference>
<dbReference type="AlphaFoldDB" id="A0AA88H537"/>
<evidence type="ECO:0000256" key="1">
    <source>
        <dbReference type="ARBA" id="ARBA00022723"/>
    </source>
</evidence>
<gene>
    <name evidence="8" type="ORF">C9374_009589</name>
</gene>
<dbReference type="InterPro" id="IPR013083">
    <property type="entry name" value="Znf_RING/FYVE/PHD"/>
</dbReference>
<dbReference type="InterPro" id="IPR001841">
    <property type="entry name" value="Znf_RING"/>
</dbReference>
<keyword evidence="2 4" id="KW-0863">Zinc-finger</keyword>
<evidence type="ECO:0000259" key="7">
    <source>
        <dbReference type="PROSITE" id="PS50089"/>
    </source>
</evidence>
<comment type="caution">
    <text evidence="8">The sequence shown here is derived from an EMBL/GenBank/DDBJ whole genome shotgun (WGS) entry which is preliminary data.</text>
</comment>
<evidence type="ECO:0000313" key="9">
    <source>
        <dbReference type="Proteomes" id="UP000816034"/>
    </source>
</evidence>
<feature type="region of interest" description="Disordered" evidence="6">
    <location>
        <begin position="179"/>
        <end position="217"/>
    </location>
</feature>
<feature type="coiled-coil region" evidence="5">
    <location>
        <begin position="8"/>
        <end position="49"/>
    </location>
</feature>
<feature type="region of interest" description="Disordered" evidence="6">
    <location>
        <begin position="94"/>
        <end position="156"/>
    </location>
</feature>
<keyword evidence="5" id="KW-0175">Coiled coil</keyword>
<evidence type="ECO:0000313" key="8">
    <source>
        <dbReference type="EMBL" id="KAG2393012.1"/>
    </source>
</evidence>
<dbReference type="PROSITE" id="PS50089">
    <property type="entry name" value="ZF_RING_2"/>
    <property type="match status" value="1"/>
</dbReference>
<feature type="compositionally biased region" description="Low complexity" evidence="6">
    <location>
        <begin position="94"/>
        <end position="103"/>
    </location>
</feature>
<evidence type="ECO:0000256" key="5">
    <source>
        <dbReference type="SAM" id="Coils"/>
    </source>
</evidence>
<dbReference type="RefSeq" id="XP_044554906.1">
    <property type="nucleotide sequence ID" value="XM_044699792.1"/>
</dbReference>
<protein>
    <recommendedName>
        <fullName evidence="7">RING-type domain-containing protein</fullName>
    </recommendedName>
</protein>
<feature type="compositionally biased region" description="Basic and acidic residues" evidence="6">
    <location>
        <begin position="120"/>
        <end position="129"/>
    </location>
</feature>
<dbReference type="Gene3D" id="3.30.40.10">
    <property type="entry name" value="Zinc/RING finger domain, C3HC4 (zinc finger)"/>
    <property type="match status" value="1"/>
</dbReference>
<dbReference type="GO" id="GO:0061630">
    <property type="term" value="F:ubiquitin protein ligase activity"/>
    <property type="evidence" value="ECO:0007669"/>
    <property type="project" value="TreeGrafter"/>
</dbReference>
<evidence type="ECO:0000256" key="6">
    <source>
        <dbReference type="SAM" id="MobiDB-lite"/>
    </source>
</evidence>
<dbReference type="GeneID" id="68102043"/>
<dbReference type="GO" id="GO:0006511">
    <property type="term" value="P:ubiquitin-dependent protein catabolic process"/>
    <property type="evidence" value="ECO:0007669"/>
    <property type="project" value="TreeGrafter"/>
</dbReference>
<dbReference type="CDD" id="cd16454">
    <property type="entry name" value="RING-H2_PA-TM-RING"/>
    <property type="match status" value="1"/>
</dbReference>
<organism evidence="8 9">
    <name type="scientific">Naegleria lovaniensis</name>
    <name type="common">Amoeba</name>
    <dbReference type="NCBI Taxonomy" id="51637"/>
    <lineage>
        <taxon>Eukaryota</taxon>
        <taxon>Discoba</taxon>
        <taxon>Heterolobosea</taxon>
        <taxon>Tetramitia</taxon>
        <taxon>Eutetramitia</taxon>
        <taxon>Vahlkampfiidae</taxon>
        <taxon>Naegleria</taxon>
    </lineage>
</organism>
<keyword evidence="9" id="KW-1185">Reference proteome</keyword>
<dbReference type="SUPFAM" id="SSF57850">
    <property type="entry name" value="RING/U-box"/>
    <property type="match status" value="1"/>
</dbReference>
<name>A0AA88H537_NAELO</name>
<accession>A0AA88H537</accession>
<feature type="compositionally biased region" description="Low complexity" evidence="6">
    <location>
        <begin position="143"/>
        <end position="156"/>
    </location>
</feature>
<evidence type="ECO:0000256" key="3">
    <source>
        <dbReference type="ARBA" id="ARBA00022833"/>
    </source>
</evidence>
<evidence type="ECO:0000256" key="4">
    <source>
        <dbReference type="PROSITE-ProRule" id="PRU00175"/>
    </source>
</evidence>
<keyword evidence="3" id="KW-0862">Zinc</keyword>